<dbReference type="GO" id="GO:0005847">
    <property type="term" value="C:mRNA cleavage and polyadenylation specificity factor complex"/>
    <property type="evidence" value="ECO:0007669"/>
    <property type="project" value="TreeGrafter"/>
</dbReference>
<evidence type="ECO:0000256" key="3">
    <source>
        <dbReference type="ARBA" id="ARBA00023242"/>
    </source>
</evidence>
<evidence type="ECO:0000313" key="5">
    <source>
        <dbReference type="EMBL" id="CAL4220003.1"/>
    </source>
</evidence>
<dbReference type="Pfam" id="PF11935">
    <property type="entry name" value="SYMPK_PTA1_N"/>
    <property type="match status" value="1"/>
</dbReference>
<dbReference type="GO" id="GO:0006397">
    <property type="term" value="P:mRNA processing"/>
    <property type="evidence" value="ECO:0007669"/>
    <property type="project" value="UniProtKB-KW"/>
</dbReference>
<dbReference type="AlphaFoldDB" id="A0AAV2SLL9"/>
<evidence type="ECO:0000256" key="1">
    <source>
        <dbReference type="ARBA" id="ARBA00004123"/>
    </source>
</evidence>
<keyword evidence="2" id="KW-0507">mRNA processing</keyword>
<accession>A0AAV2SLL9</accession>
<dbReference type="PANTHER" id="PTHR15245:SF20">
    <property type="entry name" value="SYMPLEKIN"/>
    <property type="match status" value="1"/>
</dbReference>
<protein>
    <recommendedName>
        <fullName evidence="4">Symplekin/Pta1 N-terminal domain-containing protein</fullName>
    </recommendedName>
</protein>
<keyword evidence="6" id="KW-1185">Reference proteome</keyword>
<dbReference type="InterPro" id="IPR011989">
    <property type="entry name" value="ARM-like"/>
</dbReference>
<comment type="caution">
    <text evidence="5">The sequence shown here is derived from an EMBL/GenBank/DDBJ whole genome shotgun (WGS) entry which is preliminary data.</text>
</comment>
<evidence type="ECO:0000256" key="2">
    <source>
        <dbReference type="ARBA" id="ARBA00022664"/>
    </source>
</evidence>
<evidence type="ECO:0000259" key="4">
    <source>
        <dbReference type="Pfam" id="PF11935"/>
    </source>
</evidence>
<dbReference type="InterPro" id="IPR032460">
    <property type="entry name" value="Symplekin/Pta1_N"/>
</dbReference>
<gene>
    <name evidence="5" type="ORF">MNOR_LOCUS39021</name>
</gene>
<sequence>VRTQAIKFLESLVLVQTYPEADSTRRDGEFNLDQVPITLKVARPRKLEEEARMVLDKLIDFQGSIHISSVNLITCMSSLTIISRARPQFMGKVIQALEILHGK</sequence>
<feature type="domain" description="Symplekin/Pta1 N-terminal" evidence="4">
    <location>
        <begin position="1"/>
        <end position="101"/>
    </location>
</feature>
<dbReference type="InterPro" id="IPR021850">
    <property type="entry name" value="Symplekin/Pta1"/>
</dbReference>
<dbReference type="Proteomes" id="UP001497623">
    <property type="component" value="Unassembled WGS sequence"/>
</dbReference>
<organism evidence="5 6">
    <name type="scientific">Meganyctiphanes norvegica</name>
    <name type="common">Northern krill</name>
    <name type="synonym">Thysanopoda norvegica</name>
    <dbReference type="NCBI Taxonomy" id="48144"/>
    <lineage>
        <taxon>Eukaryota</taxon>
        <taxon>Metazoa</taxon>
        <taxon>Ecdysozoa</taxon>
        <taxon>Arthropoda</taxon>
        <taxon>Crustacea</taxon>
        <taxon>Multicrustacea</taxon>
        <taxon>Malacostraca</taxon>
        <taxon>Eumalacostraca</taxon>
        <taxon>Eucarida</taxon>
        <taxon>Euphausiacea</taxon>
        <taxon>Euphausiidae</taxon>
        <taxon>Meganyctiphanes</taxon>
    </lineage>
</organism>
<proteinExistence type="predicted"/>
<reference evidence="5 6" key="1">
    <citation type="submission" date="2024-05" db="EMBL/GenBank/DDBJ databases">
        <authorList>
            <person name="Wallberg A."/>
        </authorList>
    </citation>
    <scope>NUCLEOTIDE SEQUENCE [LARGE SCALE GENOMIC DNA]</scope>
</reference>
<name>A0AAV2SLL9_MEGNR</name>
<keyword evidence="3" id="KW-0539">Nucleus</keyword>
<dbReference type="PANTHER" id="PTHR15245">
    <property type="entry name" value="SYMPLEKIN-RELATED"/>
    <property type="match status" value="1"/>
</dbReference>
<dbReference type="EMBL" id="CAXKWB010095802">
    <property type="protein sequence ID" value="CAL4220003.1"/>
    <property type="molecule type" value="Genomic_DNA"/>
</dbReference>
<comment type="subcellular location">
    <subcellularLocation>
        <location evidence="1">Nucleus</location>
    </subcellularLocation>
</comment>
<feature type="non-terminal residue" evidence="5">
    <location>
        <position position="1"/>
    </location>
</feature>
<evidence type="ECO:0000313" key="6">
    <source>
        <dbReference type="Proteomes" id="UP001497623"/>
    </source>
</evidence>
<dbReference type="Gene3D" id="1.25.10.10">
    <property type="entry name" value="Leucine-rich Repeat Variant"/>
    <property type="match status" value="1"/>
</dbReference>